<feature type="region of interest" description="Disordered" evidence="1">
    <location>
        <begin position="569"/>
        <end position="641"/>
    </location>
</feature>
<dbReference type="InterPro" id="IPR036378">
    <property type="entry name" value="FAS1_dom_sf"/>
</dbReference>
<dbReference type="Gene3D" id="2.30.180.10">
    <property type="entry name" value="FAS1 domain"/>
    <property type="match status" value="1"/>
</dbReference>
<feature type="region of interest" description="Disordered" evidence="1">
    <location>
        <begin position="40"/>
        <end position="74"/>
    </location>
</feature>
<name>A0A2P6TPC0_CHLSO</name>
<organism evidence="3 4">
    <name type="scientific">Chlorella sorokiniana</name>
    <name type="common">Freshwater green alga</name>
    <dbReference type="NCBI Taxonomy" id="3076"/>
    <lineage>
        <taxon>Eukaryota</taxon>
        <taxon>Viridiplantae</taxon>
        <taxon>Chlorophyta</taxon>
        <taxon>core chlorophytes</taxon>
        <taxon>Trebouxiophyceae</taxon>
        <taxon>Chlorellales</taxon>
        <taxon>Chlorellaceae</taxon>
        <taxon>Chlorella clade</taxon>
        <taxon>Chlorella</taxon>
    </lineage>
</organism>
<dbReference type="STRING" id="3076.A0A2P6TPC0"/>
<reference evidence="3 4" key="1">
    <citation type="journal article" date="2018" name="Plant J.">
        <title>Genome sequences of Chlorella sorokiniana UTEX 1602 and Micractinium conductrix SAG 241.80: implications to maltose excretion by a green alga.</title>
        <authorList>
            <person name="Arriola M.B."/>
            <person name="Velmurugan N."/>
            <person name="Zhang Y."/>
            <person name="Plunkett M.H."/>
            <person name="Hondzo H."/>
            <person name="Barney B.M."/>
        </authorList>
    </citation>
    <scope>NUCLEOTIDE SEQUENCE [LARGE SCALE GENOMIC DNA]</scope>
    <source>
        <strain evidence="4">UTEX 1602</strain>
    </source>
</reference>
<evidence type="ECO:0000256" key="1">
    <source>
        <dbReference type="SAM" id="MobiDB-lite"/>
    </source>
</evidence>
<dbReference type="EMBL" id="LHPG02000010">
    <property type="protein sequence ID" value="PRW51182.1"/>
    <property type="molecule type" value="Genomic_DNA"/>
</dbReference>
<dbReference type="InterPro" id="IPR018790">
    <property type="entry name" value="DUF2358"/>
</dbReference>
<evidence type="ECO:0000256" key="2">
    <source>
        <dbReference type="SAM" id="Phobius"/>
    </source>
</evidence>
<feature type="compositionally biased region" description="Acidic residues" evidence="1">
    <location>
        <begin position="687"/>
        <end position="697"/>
    </location>
</feature>
<feature type="compositionally biased region" description="Low complexity" evidence="1">
    <location>
        <begin position="60"/>
        <end position="70"/>
    </location>
</feature>
<dbReference type="OrthoDB" id="44820at2759"/>
<proteinExistence type="predicted"/>
<feature type="compositionally biased region" description="Low complexity" evidence="1">
    <location>
        <begin position="356"/>
        <end position="369"/>
    </location>
</feature>
<protein>
    <submittedName>
        <fullName evidence="3">Soul heme-binding family</fullName>
    </submittedName>
</protein>
<feature type="region of interest" description="Disordered" evidence="1">
    <location>
        <begin position="306"/>
        <end position="374"/>
    </location>
</feature>
<evidence type="ECO:0000313" key="3">
    <source>
        <dbReference type="EMBL" id="PRW51182.1"/>
    </source>
</evidence>
<dbReference type="PANTHER" id="PTHR12460">
    <property type="entry name" value="CYCLIN-DEPENDENT KINASE INHIBITOR-RELATED PROTEIN"/>
    <property type="match status" value="1"/>
</dbReference>
<dbReference type="PANTHER" id="PTHR12460:SF38">
    <property type="entry name" value="KINETOPLAST-ASSOCIATED PROTEIN-LIKE PROTEIN"/>
    <property type="match status" value="1"/>
</dbReference>
<feature type="compositionally biased region" description="Polar residues" evidence="1">
    <location>
        <begin position="600"/>
        <end position="626"/>
    </location>
</feature>
<keyword evidence="2" id="KW-1133">Transmembrane helix</keyword>
<keyword evidence="4" id="KW-1185">Reference proteome</keyword>
<gene>
    <name evidence="3" type="ORF">C2E21_5395</name>
</gene>
<dbReference type="Pfam" id="PF10184">
    <property type="entry name" value="DUF2358"/>
    <property type="match status" value="1"/>
</dbReference>
<keyword evidence="2" id="KW-0812">Transmembrane</keyword>
<dbReference type="AlphaFoldDB" id="A0A2P6TPC0"/>
<feature type="region of interest" description="Disordered" evidence="1">
    <location>
        <begin position="678"/>
        <end position="704"/>
    </location>
</feature>
<dbReference type="Proteomes" id="UP000239899">
    <property type="component" value="Unassembled WGS sequence"/>
</dbReference>
<feature type="transmembrane region" description="Helical" evidence="2">
    <location>
        <begin position="643"/>
        <end position="666"/>
    </location>
</feature>
<feature type="compositionally biased region" description="Low complexity" evidence="1">
    <location>
        <begin position="306"/>
        <end position="337"/>
    </location>
</feature>
<sequence>MAHATSLVGWCGAPAGAARAPAAAAAARLPALGRHAAPRRRAAQIGSLQQQHGWRRRVVASGQQSGSSAQLSPEEQDKLCEELAAFLRQDLPHLFDDQGIDASRYDEAVVFEDPITYYSNIKGYLFNIAFLKRVFQPSFALHDVRRSGPLELTTRWTMDMSLAVGPQGSPLRRLWDPRLTFTGTSIMGINPATRKFNRHTDTWDAVQQQGYFSLEAFVHMLSQVADLRRGPGAAAGNEYAVLKKRRSYELLLRLLLFALLAWHACHGRPVGPQLDHAAGTRALSAMAASRDPAMAAARGPAWPARHLAAASSSSSGSSGSSSGSGKNGSNGSTSSGSGKSGGSTSSGGSSSGGKTGSSSGSSKGSSTKTRCTPTMYSVAKRRPELRQALQLAAAGYNFFSVDGATASKPATVLAPTNSALQALAADVRKQRPGDGANGTDAADSVDKNIAALKAGFYSIVLYSQLPKGAYNLSFLQTKDDAANGLQTSLGKALNDNDISVSFNRDGKQTVATGGWPANNAPILSWHEACDGWLYVVTNTLRPKQQYTSLPKLQGKASVSTDDFMRMLDGSYATAPDNDTAADAPAPAPAPDAGGEAAGNHSTSQTDIVVSSTDGNGTVTQEQGAIPSSSSSSSGGGSSDSSTLVVAASCAGAAVALCIAAVAVVTLRKRRLRRQRLAAARPGQAALDNEDEDEDELDRDSSIRLNKAAGRPVQLRVDA</sequence>
<accession>A0A2P6TPC0</accession>
<feature type="compositionally biased region" description="Gly residues" evidence="1">
    <location>
        <begin position="338"/>
        <end position="355"/>
    </location>
</feature>
<keyword evidence="2" id="KW-0472">Membrane</keyword>
<evidence type="ECO:0000313" key="4">
    <source>
        <dbReference type="Proteomes" id="UP000239899"/>
    </source>
</evidence>
<feature type="compositionally biased region" description="Low complexity" evidence="1">
    <location>
        <begin position="572"/>
        <end position="599"/>
    </location>
</feature>
<comment type="caution">
    <text evidence="3">The sequence shown here is derived from an EMBL/GenBank/DDBJ whole genome shotgun (WGS) entry which is preliminary data.</text>
</comment>
<feature type="compositionally biased region" description="Low complexity" evidence="1">
    <location>
        <begin position="627"/>
        <end position="641"/>
    </location>
</feature>
<dbReference type="SUPFAM" id="SSF82153">
    <property type="entry name" value="FAS1 domain"/>
    <property type="match status" value="1"/>
</dbReference>